<organism evidence="2 3">
    <name type="scientific">Thermococcus aggregans</name>
    <dbReference type="NCBI Taxonomy" id="110163"/>
    <lineage>
        <taxon>Archaea</taxon>
        <taxon>Methanobacteriati</taxon>
        <taxon>Methanobacteriota</taxon>
        <taxon>Thermococci</taxon>
        <taxon>Thermococcales</taxon>
        <taxon>Thermococcaceae</taxon>
        <taxon>Thermococcus</taxon>
    </lineage>
</organism>
<evidence type="ECO:0000313" key="2">
    <source>
        <dbReference type="EMBL" id="USS41059.1"/>
    </source>
</evidence>
<dbReference type="SUPFAM" id="SSF53335">
    <property type="entry name" value="S-adenosyl-L-methionine-dependent methyltransferases"/>
    <property type="match status" value="1"/>
</dbReference>
<accession>A0A9E7MYE1</accession>
<evidence type="ECO:0000259" key="1">
    <source>
        <dbReference type="Pfam" id="PF08241"/>
    </source>
</evidence>
<dbReference type="GO" id="GO:0008757">
    <property type="term" value="F:S-adenosylmethionine-dependent methyltransferase activity"/>
    <property type="evidence" value="ECO:0007669"/>
    <property type="project" value="InterPro"/>
</dbReference>
<dbReference type="PANTHER" id="PTHR43591">
    <property type="entry name" value="METHYLTRANSFERASE"/>
    <property type="match status" value="1"/>
</dbReference>
<name>A0A9E7MYE1_THEAG</name>
<dbReference type="RefSeq" id="WP_253305000.1">
    <property type="nucleotide sequence ID" value="NZ_CP099582.1"/>
</dbReference>
<dbReference type="InterPro" id="IPR029063">
    <property type="entry name" value="SAM-dependent_MTases_sf"/>
</dbReference>
<sequence>MRIVDPNSIYRTVAKAKINRAMYLVDILRKNIPKDFKINRYLDAGGADGTNAYIFGRELNANEIWVLDIQRYQTQYDNVKYIVGDIRALPFENGYFDLVTAISVIEHVKERDKAIKECCRVLRPGGLLFIQIPNLKFPVDLHTGMFNPYLLPSPLRRRYVKAMGHEHWLEHVFKVSPGDIIKEAEAQGCNLVYTERIIYTEELIPNKLRAIYNLLKRLKVLDVMPLGFVLIFKKLEKCAGGN</sequence>
<keyword evidence="3" id="KW-1185">Reference proteome</keyword>
<evidence type="ECO:0000313" key="3">
    <source>
        <dbReference type="Proteomes" id="UP001055732"/>
    </source>
</evidence>
<protein>
    <submittedName>
        <fullName evidence="2">Class I SAM-dependent methyltransferase</fullName>
    </submittedName>
</protein>
<dbReference type="Gene3D" id="3.40.50.150">
    <property type="entry name" value="Vaccinia Virus protein VP39"/>
    <property type="match status" value="1"/>
</dbReference>
<dbReference type="CDD" id="cd02440">
    <property type="entry name" value="AdoMet_MTases"/>
    <property type="match status" value="1"/>
</dbReference>
<dbReference type="InterPro" id="IPR013216">
    <property type="entry name" value="Methyltransf_11"/>
</dbReference>
<dbReference type="Pfam" id="PF08241">
    <property type="entry name" value="Methyltransf_11"/>
    <property type="match status" value="1"/>
</dbReference>
<keyword evidence="2" id="KW-0808">Transferase</keyword>
<feature type="domain" description="Methyltransferase type 11" evidence="1">
    <location>
        <begin position="42"/>
        <end position="130"/>
    </location>
</feature>
<keyword evidence="2" id="KW-0489">Methyltransferase</keyword>
<dbReference type="GO" id="GO:0032259">
    <property type="term" value="P:methylation"/>
    <property type="evidence" value="ECO:0007669"/>
    <property type="project" value="UniProtKB-KW"/>
</dbReference>
<dbReference type="EMBL" id="CP099582">
    <property type="protein sequence ID" value="USS41059.1"/>
    <property type="molecule type" value="Genomic_DNA"/>
</dbReference>
<gene>
    <name evidence="2" type="ORF">NF865_02250</name>
</gene>
<dbReference type="Proteomes" id="UP001055732">
    <property type="component" value="Chromosome"/>
</dbReference>
<proteinExistence type="predicted"/>
<reference evidence="2" key="1">
    <citation type="journal article" date="1998" name="Int. J. Syst. Bacteriol. 48 Pt">
        <title>Thermococcus guaymasensis sp. nov. and Thermococcus aggregans sp. nov., two novel thermophilic archaea isolated from the Guaymas Basin hydrothermal vent site.</title>
        <authorList>
            <person name="Canganella F."/>
            <person name="Jones W.J."/>
            <person name="Gambacorta A."/>
            <person name="Antranikian G."/>
        </authorList>
    </citation>
    <scope>NUCLEOTIDE SEQUENCE</scope>
    <source>
        <strain evidence="2">TY</strain>
    </source>
</reference>
<reference evidence="2" key="2">
    <citation type="submission" date="2022-06" db="EMBL/GenBank/DDBJ databases">
        <authorList>
            <person name="Park Y.-J."/>
        </authorList>
    </citation>
    <scope>NUCLEOTIDE SEQUENCE</scope>
    <source>
        <strain evidence="2">TY</strain>
    </source>
</reference>
<dbReference type="KEGG" id="tagg:NF865_02250"/>
<dbReference type="AlphaFoldDB" id="A0A9E7MYE1"/>